<dbReference type="GeneID" id="109412548"/>
<sequence>MLLCFEIIQQISSFSLSVSTTLFLEKETSFKNSLPKLTSKMTLDGKSAVVIGGAGGIGVEICKHLLMNGLSKLAILDVNELPHDTIASIKRCNTSADVLSATCDIANKSNLSDVLCNRVMKNFRYIDLLVNSVAILDERDPDRMIAVNLTGVINSSLLAMKLMSKEHPGGRGGTIVNVSSIAGLEPSWMCVYAASKFGVTGFSRSLGDELIYNQTGVKCLTICPGKTDTALLSTFHAKENLLFCRKESQPSDYQTQSPSVVGECLVKAIFDGENGSVWIANEGRTYKMKLPENQFLNLKDSK</sequence>
<dbReference type="SUPFAM" id="SSF51735">
    <property type="entry name" value="NAD(P)-binding Rossmann-fold domains"/>
    <property type="match status" value="1"/>
</dbReference>
<dbReference type="Proteomes" id="UP000069940">
    <property type="component" value="Unassembled WGS sequence"/>
</dbReference>
<evidence type="ECO:0000256" key="2">
    <source>
        <dbReference type="ARBA" id="ARBA00023002"/>
    </source>
</evidence>
<dbReference type="InterPro" id="IPR020904">
    <property type="entry name" value="Sc_DH/Rdtase_CS"/>
</dbReference>
<dbReference type="EnsemblMetazoa" id="AALFPA23_011209.R15844">
    <property type="protein sequence ID" value="AALFPA23_011209.P15844"/>
    <property type="gene ID" value="AALFPA23_011209"/>
</dbReference>
<dbReference type="PRINTS" id="PR01167">
    <property type="entry name" value="INSADHFAMILY"/>
</dbReference>
<dbReference type="RefSeq" id="XP_029734583.2">
    <property type="nucleotide sequence ID" value="XM_029878723.2"/>
</dbReference>
<evidence type="ECO:0000313" key="4">
    <source>
        <dbReference type="EnsemblMetazoa" id="AALFPA23_011209.P15844"/>
    </source>
</evidence>
<evidence type="ECO:0000313" key="5">
    <source>
        <dbReference type="Proteomes" id="UP000069940"/>
    </source>
</evidence>
<keyword evidence="2" id="KW-0560">Oxidoreductase</keyword>
<evidence type="ECO:0008006" key="6">
    <source>
        <dbReference type="Google" id="ProtNLM"/>
    </source>
</evidence>
<organism evidence="4 5">
    <name type="scientific">Aedes albopictus</name>
    <name type="common">Asian tiger mosquito</name>
    <name type="synonym">Stegomyia albopicta</name>
    <dbReference type="NCBI Taxonomy" id="7160"/>
    <lineage>
        <taxon>Eukaryota</taxon>
        <taxon>Metazoa</taxon>
        <taxon>Ecdysozoa</taxon>
        <taxon>Arthropoda</taxon>
        <taxon>Hexapoda</taxon>
        <taxon>Insecta</taxon>
        <taxon>Pterygota</taxon>
        <taxon>Neoptera</taxon>
        <taxon>Endopterygota</taxon>
        <taxon>Diptera</taxon>
        <taxon>Nematocera</taxon>
        <taxon>Culicoidea</taxon>
        <taxon>Culicidae</taxon>
        <taxon>Culicinae</taxon>
        <taxon>Aedini</taxon>
        <taxon>Aedes</taxon>
        <taxon>Stegomyia</taxon>
    </lineage>
</organism>
<dbReference type="InterPro" id="IPR002347">
    <property type="entry name" value="SDR_fam"/>
</dbReference>
<dbReference type="PANTHER" id="PTHR44229">
    <property type="entry name" value="15-HYDROXYPROSTAGLANDIN DEHYDROGENASE [NAD(+)]"/>
    <property type="match status" value="1"/>
</dbReference>
<name>A0ABM1YQD8_AEDAL</name>
<dbReference type="Gene3D" id="3.40.50.720">
    <property type="entry name" value="NAD(P)-binding Rossmann-like Domain"/>
    <property type="match status" value="1"/>
</dbReference>
<proteinExistence type="inferred from homology"/>
<protein>
    <recommendedName>
        <fullName evidence="6">15-hydroxyprostaglandin dehydrogenase</fullName>
    </recommendedName>
</protein>
<dbReference type="PRINTS" id="PR00080">
    <property type="entry name" value="SDRFAMILY"/>
</dbReference>
<evidence type="ECO:0000256" key="3">
    <source>
        <dbReference type="RuleBase" id="RU000363"/>
    </source>
</evidence>
<evidence type="ECO:0000256" key="1">
    <source>
        <dbReference type="ARBA" id="ARBA00006484"/>
    </source>
</evidence>
<comment type="similarity">
    <text evidence="1 3">Belongs to the short-chain dehydrogenases/reductases (SDR) family.</text>
</comment>
<dbReference type="PANTHER" id="PTHR44229:SF8">
    <property type="entry name" value="ALCOHOL DEHYDROGENASE-RELATED"/>
    <property type="match status" value="1"/>
</dbReference>
<accession>A0ABM1YQD8</accession>
<reference evidence="5" key="1">
    <citation type="journal article" date="2015" name="Proc. Natl. Acad. Sci. U.S.A.">
        <title>Genome sequence of the Asian Tiger mosquito, Aedes albopictus, reveals insights into its biology, genetics, and evolution.</title>
        <authorList>
            <person name="Chen X.G."/>
            <person name="Jiang X."/>
            <person name="Gu J."/>
            <person name="Xu M."/>
            <person name="Wu Y."/>
            <person name="Deng Y."/>
            <person name="Zhang C."/>
            <person name="Bonizzoni M."/>
            <person name="Dermauw W."/>
            <person name="Vontas J."/>
            <person name="Armbruster P."/>
            <person name="Huang X."/>
            <person name="Yang Y."/>
            <person name="Zhang H."/>
            <person name="He W."/>
            <person name="Peng H."/>
            <person name="Liu Y."/>
            <person name="Wu K."/>
            <person name="Chen J."/>
            <person name="Lirakis M."/>
            <person name="Topalis P."/>
            <person name="Van Leeuwen T."/>
            <person name="Hall A.B."/>
            <person name="Jiang X."/>
            <person name="Thorpe C."/>
            <person name="Mueller R.L."/>
            <person name="Sun C."/>
            <person name="Waterhouse R.M."/>
            <person name="Yan G."/>
            <person name="Tu Z.J."/>
            <person name="Fang X."/>
            <person name="James A.A."/>
        </authorList>
    </citation>
    <scope>NUCLEOTIDE SEQUENCE [LARGE SCALE GENOMIC DNA]</scope>
    <source>
        <strain evidence="5">Foshan</strain>
    </source>
</reference>
<dbReference type="PROSITE" id="PS00061">
    <property type="entry name" value="ADH_SHORT"/>
    <property type="match status" value="1"/>
</dbReference>
<dbReference type="Pfam" id="PF00106">
    <property type="entry name" value="adh_short"/>
    <property type="match status" value="1"/>
</dbReference>
<reference evidence="4" key="2">
    <citation type="submission" date="2025-05" db="UniProtKB">
        <authorList>
            <consortium name="EnsemblMetazoa"/>
        </authorList>
    </citation>
    <scope>IDENTIFICATION</scope>
    <source>
        <strain evidence="4">Foshan</strain>
    </source>
</reference>
<dbReference type="InterPro" id="IPR036291">
    <property type="entry name" value="NAD(P)-bd_dom_sf"/>
</dbReference>
<keyword evidence="5" id="KW-1185">Reference proteome</keyword>